<proteinExistence type="predicted"/>
<protein>
    <submittedName>
        <fullName evidence="3">Cephalosporin-C deacetylase-like acetyl esterase</fullName>
    </submittedName>
</protein>
<dbReference type="PROSITE" id="PS00708">
    <property type="entry name" value="PRO_ENDOPEP_SER"/>
    <property type="match status" value="1"/>
</dbReference>
<evidence type="ECO:0000313" key="3">
    <source>
        <dbReference type="EMBL" id="PYF72392.1"/>
    </source>
</evidence>
<dbReference type="InterPro" id="IPR029058">
    <property type="entry name" value="AB_hydrolase_fold"/>
</dbReference>
<dbReference type="GO" id="GO:0004252">
    <property type="term" value="F:serine-type endopeptidase activity"/>
    <property type="evidence" value="ECO:0007669"/>
    <property type="project" value="InterPro"/>
</dbReference>
<dbReference type="OrthoDB" id="742808at2"/>
<reference evidence="3 4" key="1">
    <citation type="submission" date="2018-06" db="EMBL/GenBank/DDBJ databases">
        <title>Genomic Encyclopedia of Archaeal and Bacterial Type Strains, Phase II (KMG-II): from individual species to whole genera.</title>
        <authorList>
            <person name="Goeker M."/>
        </authorList>
    </citation>
    <scope>NUCLEOTIDE SEQUENCE [LARGE SCALE GENOMIC DNA]</scope>
    <source>
        <strain evidence="3 4">DSM 27372</strain>
    </source>
</reference>
<dbReference type="InterPro" id="IPR002471">
    <property type="entry name" value="Pept_S9_AS"/>
</dbReference>
<dbReference type="Pfam" id="PF05448">
    <property type="entry name" value="AXE1"/>
    <property type="match status" value="1"/>
</dbReference>
<dbReference type="RefSeq" id="WP_110833147.1">
    <property type="nucleotide sequence ID" value="NZ_QKLU01000006.1"/>
</dbReference>
<keyword evidence="1" id="KW-0378">Hydrolase</keyword>
<dbReference type="AlphaFoldDB" id="A0A318UAZ0"/>
<feature type="domain" description="Acetyl xylan esterase" evidence="2">
    <location>
        <begin position="27"/>
        <end position="208"/>
    </location>
</feature>
<sequence length="403" mass="45577">MHECIKVNLVLILLWCSYTRSYGQFKGSLWDVKEIAEKPFYKTVSSDSAIGMIYQGLSYKGHRKNIFAWYASPATIKGKQSENHQFPAVVLVHGGGGTAFKQWAILWAKKGYAAIAMDLRGNDADKKHIEGGFEEPDGKTPYFTIPSDLRDSWMYQAVADVILAHNLIRSFPEVDSNRTALTGISWGGIITTLLAGLDDRFKAAVPVYGCGYLFYDTAMKKDLDLLSDQDKDQWIRAFDPSRYLGRSKMPVLFINGTNDGHFFLDAYARTYRLATKKSLSIKIGLKHNHAHGWGNQEIYDFIGHELNGTPALPVFGPLKTTKKEITVQISSPVPLRQAFLNYTLDHNSPWKAKQWEKKPVRIENQHLFLEKPSKETLAWFLSVEDERGLEVSSEIQFGTSEPE</sequence>
<dbReference type="GO" id="GO:0006508">
    <property type="term" value="P:proteolysis"/>
    <property type="evidence" value="ECO:0007669"/>
    <property type="project" value="InterPro"/>
</dbReference>
<dbReference type="InterPro" id="IPR050261">
    <property type="entry name" value="FrsA_esterase"/>
</dbReference>
<comment type="caution">
    <text evidence="3">The sequence shown here is derived from an EMBL/GenBank/DDBJ whole genome shotgun (WGS) entry which is preliminary data.</text>
</comment>
<dbReference type="InterPro" id="IPR008391">
    <property type="entry name" value="AXE1_dom"/>
</dbReference>
<accession>A0A318UAZ0</accession>
<evidence type="ECO:0000259" key="2">
    <source>
        <dbReference type="Pfam" id="PF05448"/>
    </source>
</evidence>
<gene>
    <name evidence="3" type="ORF">B0O44_10641</name>
</gene>
<keyword evidence="4" id="KW-1185">Reference proteome</keyword>
<name>A0A318UAZ0_9SPHI</name>
<dbReference type="EMBL" id="QKLU01000006">
    <property type="protein sequence ID" value="PYF72392.1"/>
    <property type="molecule type" value="Genomic_DNA"/>
</dbReference>
<dbReference type="Proteomes" id="UP000248198">
    <property type="component" value="Unassembled WGS sequence"/>
</dbReference>
<dbReference type="SUPFAM" id="SSF53474">
    <property type="entry name" value="alpha/beta-Hydrolases"/>
    <property type="match status" value="1"/>
</dbReference>
<evidence type="ECO:0000313" key="4">
    <source>
        <dbReference type="Proteomes" id="UP000248198"/>
    </source>
</evidence>
<dbReference type="PANTHER" id="PTHR22946:SF0">
    <property type="entry name" value="DIENELACTONE HYDROLASE DOMAIN-CONTAINING PROTEIN"/>
    <property type="match status" value="1"/>
</dbReference>
<dbReference type="Gene3D" id="3.40.50.1820">
    <property type="entry name" value="alpha/beta hydrolase"/>
    <property type="match status" value="1"/>
</dbReference>
<organism evidence="3 4">
    <name type="scientific">Pedobacter nutrimenti</name>
    <dbReference type="NCBI Taxonomy" id="1241337"/>
    <lineage>
        <taxon>Bacteria</taxon>
        <taxon>Pseudomonadati</taxon>
        <taxon>Bacteroidota</taxon>
        <taxon>Sphingobacteriia</taxon>
        <taxon>Sphingobacteriales</taxon>
        <taxon>Sphingobacteriaceae</taxon>
        <taxon>Pedobacter</taxon>
    </lineage>
</organism>
<dbReference type="PANTHER" id="PTHR22946">
    <property type="entry name" value="DIENELACTONE HYDROLASE DOMAIN-CONTAINING PROTEIN-RELATED"/>
    <property type="match status" value="1"/>
</dbReference>
<evidence type="ECO:0000256" key="1">
    <source>
        <dbReference type="ARBA" id="ARBA00022801"/>
    </source>
</evidence>